<dbReference type="PANTHER" id="PTHR12046">
    <property type="entry name" value="HISTONE ACETYLTRANSFERASE TYPE B CATALYTIC SUBUNIT"/>
    <property type="match status" value="1"/>
</dbReference>
<dbReference type="Pfam" id="PF10394">
    <property type="entry name" value="Hat1_N"/>
    <property type="match status" value="1"/>
</dbReference>
<dbReference type="EC" id="2.3.1.48" evidence="3"/>
<dbReference type="AlphaFoldDB" id="A0A5S6QCP9"/>
<evidence type="ECO:0000256" key="3">
    <source>
        <dbReference type="ARBA" id="ARBA00013184"/>
    </source>
</evidence>
<evidence type="ECO:0000256" key="7">
    <source>
        <dbReference type="ARBA" id="ARBA00023315"/>
    </source>
</evidence>
<dbReference type="SUPFAM" id="SSF55729">
    <property type="entry name" value="Acyl-CoA N-acyltransferases (Nat)"/>
    <property type="match status" value="1"/>
</dbReference>
<keyword evidence="5" id="KW-0808">Transferase</keyword>
<dbReference type="Gene3D" id="3.40.630.30">
    <property type="match status" value="1"/>
</dbReference>
<evidence type="ECO:0000256" key="4">
    <source>
        <dbReference type="ARBA" id="ARBA00021268"/>
    </source>
</evidence>
<comment type="catalytic activity">
    <reaction evidence="8">
        <text>L-lysyl-[protein] + acetyl-CoA = N(6)-acetyl-L-lysyl-[protein] + CoA + H(+)</text>
        <dbReference type="Rhea" id="RHEA:45948"/>
        <dbReference type="Rhea" id="RHEA-COMP:9752"/>
        <dbReference type="Rhea" id="RHEA-COMP:10731"/>
        <dbReference type="ChEBI" id="CHEBI:15378"/>
        <dbReference type="ChEBI" id="CHEBI:29969"/>
        <dbReference type="ChEBI" id="CHEBI:57287"/>
        <dbReference type="ChEBI" id="CHEBI:57288"/>
        <dbReference type="ChEBI" id="CHEBI:61930"/>
        <dbReference type="EC" id="2.3.1.48"/>
    </reaction>
</comment>
<evidence type="ECO:0000256" key="6">
    <source>
        <dbReference type="ARBA" id="ARBA00023242"/>
    </source>
</evidence>
<evidence type="ECO:0000256" key="1">
    <source>
        <dbReference type="ARBA" id="ARBA00004123"/>
    </source>
</evidence>
<dbReference type="GO" id="GO:0000781">
    <property type="term" value="C:chromosome, telomeric region"/>
    <property type="evidence" value="ECO:0007669"/>
    <property type="project" value="GOC"/>
</dbReference>
<comment type="similarity">
    <text evidence="2">Belongs to the HAT1 family.</text>
</comment>
<comment type="subcellular location">
    <subcellularLocation>
        <location evidence="1">Nucleus</location>
    </subcellularLocation>
</comment>
<dbReference type="Pfam" id="PF21183">
    <property type="entry name" value="HAT1_C"/>
    <property type="match status" value="1"/>
</dbReference>
<keyword evidence="12" id="KW-1185">Reference proteome</keyword>
<dbReference type="InterPro" id="IPR019467">
    <property type="entry name" value="Hat1_N"/>
</dbReference>
<organism evidence="12 13">
    <name type="scientific">Trichuris muris</name>
    <name type="common">Mouse whipworm</name>
    <dbReference type="NCBI Taxonomy" id="70415"/>
    <lineage>
        <taxon>Eukaryota</taxon>
        <taxon>Metazoa</taxon>
        <taxon>Ecdysozoa</taxon>
        <taxon>Nematoda</taxon>
        <taxon>Enoplea</taxon>
        <taxon>Dorylaimia</taxon>
        <taxon>Trichinellida</taxon>
        <taxon>Trichuridae</taxon>
        <taxon>Trichuris</taxon>
    </lineage>
</organism>
<dbReference type="InterPro" id="IPR048776">
    <property type="entry name" value="HAT1_C"/>
</dbReference>
<evidence type="ECO:0000256" key="5">
    <source>
        <dbReference type="ARBA" id="ARBA00022679"/>
    </source>
</evidence>
<dbReference type="Gene3D" id="3.90.360.10">
    <property type="entry name" value="Histone acetyl transferase 1 (HAT1), N-terminal domain"/>
    <property type="match status" value="1"/>
</dbReference>
<evidence type="ECO:0000313" key="12">
    <source>
        <dbReference type="Proteomes" id="UP000046395"/>
    </source>
</evidence>
<dbReference type="GO" id="GO:0004402">
    <property type="term" value="F:histone acetyltransferase activity"/>
    <property type="evidence" value="ECO:0007669"/>
    <property type="project" value="InterPro"/>
</dbReference>
<dbReference type="GO" id="GO:0031509">
    <property type="term" value="P:subtelomeric heterochromatin formation"/>
    <property type="evidence" value="ECO:0007669"/>
    <property type="project" value="InterPro"/>
</dbReference>
<proteinExistence type="inferred from homology"/>
<dbReference type="InterPro" id="IPR013523">
    <property type="entry name" value="Hist_AcTrfase_HAT1_C"/>
</dbReference>
<accession>A0A5S6QCP9</accession>
<protein>
    <recommendedName>
        <fullName evidence="4">Histone acetyltransferase type B catalytic subunit</fullName>
        <ecNumber evidence="3">2.3.1.48</ecNumber>
    </recommendedName>
</protein>
<keyword evidence="7" id="KW-0012">Acyltransferase</keyword>
<dbReference type="Gene3D" id="1.10.10.390">
    <property type="match status" value="1"/>
</dbReference>
<dbReference type="Proteomes" id="UP000046395">
    <property type="component" value="Unassembled WGS sequence"/>
</dbReference>
<dbReference type="STRING" id="70415.A0A5S6QCP9"/>
<reference evidence="13" key="1">
    <citation type="submission" date="2019-12" db="UniProtKB">
        <authorList>
            <consortium name="WormBaseParasite"/>
        </authorList>
    </citation>
    <scope>IDENTIFICATION</scope>
</reference>
<keyword evidence="6" id="KW-0539">Nucleus</keyword>
<evidence type="ECO:0000259" key="11">
    <source>
        <dbReference type="Pfam" id="PF21183"/>
    </source>
</evidence>
<dbReference type="InterPro" id="IPR016181">
    <property type="entry name" value="Acyl_CoA_acyltransferase"/>
</dbReference>
<feature type="domain" description="Histone acetyl transferase HAT1 N-terminal" evidence="10">
    <location>
        <begin position="28"/>
        <end position="184"/>
    </location>
</feature>
<dbReference type="GO" id="GO:0005634">
    <property type="term" value="C:nucleus"/>
    <property type="evidence" value="ECO:0007669"/>
    <property type="project" value="UniProtKB-SubCell"/>
</dbReference>
<evidence type="ECO:0000256" key="9">
    <source>
        <dbReference type="SAM" id="MobiDB-lite"/>
    </source>
</evidence>
<feature type="compositionally biased region" description="Acidic residues" evidence="9">
    <location>
        <begin position="379"/>
        <end position="391"/>
    </location>
</feature>
<sequence length="438" mass="50986">MSHEKIRPRLLDIDDAVPRKRKDYEEFVSSTADIFSIAMVGNYDDFSAERCGFAAKFTHQIFETDKIYGYKNLSVLIMFALGDFQVFPRITASKVVPEDMGKPDDIRGQFEKFMELPVCHSEAEFRQVLAKQSAFRPFGRRVAEYEKRSGTLVQTFEVYNVTEMSPAFADYIRRVQFAAMFFIESLNYTPSTDKRWEYYILYEKFNKSGEICYATLGYCAIYNFYMFPEYLKPRIAQFMIMPQYQLCSHGKRLLQEVLLQIASKKSVWFSTVECPNAAFQYIHDFVEASNCSYLASYAPDRLRNGFSDEMKEEAFSVFKMNKERAKRAYEILRLVDIKRGDRDEYNRFTKELKKGIYAKLRCKTLDRVSDGELCRPSDEEGSGSEEEVDQPADERSIVKAKYCELLRGYLCVVAQLKRNERPLPAPWVLKTKQNGNAS</sequence>
<dbReference type="InterPro" id="IPR017380">
    <property type="entry name" value="Hist_AcTrfase_B-typ_cat-su"/>
</dbReference>
<name>A0A5S6QCP9_TRIMR</name>
<evidence type="ECO:0000313" key="13">
    <source>
        <dbReference type="WBParaSite" id="TMUE_1000004998.1"/>
    </source>
</evidence>
<evidence type="ECO:0000256" key="2">
    <source>
        <dbReference type="ARBA" id="ARBA00010543"/>
    </source>
</evidence>
<dbReference type="GO" id="GO:0042393">
    <property type="term" value="F:histone binding"/>
    <property type="evidence" value="ECO:0007669"/>
    <property type="project" value="InterPro"/>
</dbReference>
<feature type="region of interest" description="Disordered" evidence="9">
    <location>
        <begin position="371"/>
        <end position="393"/>
    </location>
</feature>
<dbReference type="WBParaSite" id="TMUE_1000004998.1">
    <property type="protein sequence ID" value="TMUE_1000004998.1"/>
    <property type="gene ID" value="WBGene00292655"/>
</dbReference>
<evidence type="ECO:0000259" key="10">
    <source>
        <dbReference type="Pfam" id="PF10394"/>
    </source>
</evidence>
<feature type="domain" description="Histone acetyltransferase type B catalytic subunit C-terminal" evidence="11">
    <location>
        <begin position="284"/>
        <end position="334"/>
    </location>
</feature>
<evidence type="ECO:0000256" key="8">
    <source>
        <dbReference type="ARBA" id="ARBA00048017"/>
    </source>
</evidence>
<dbReference type="InterPro" id="IPR037113">
    <property type="entry name" value="Hat1_N_sf"/>
</dbReference>